<feature type="transmembrane region" description="Helical" evidence="8">
    <location>
        <begin position="965"/>
        <end position="985"/>
    </location>
</feature>
<gene>
    <name evidence="10" type="ORF">SADUNF_Sadunf10G0131600</name>
</gene>
<reference evidence="10 11" key="1">
    <citation type="submission" date="2020-10" db="EMBL/GenBank/DDBJ databases">
        <title>Plant Genome Project.</title>
        <authorList>
            <person name="Zhang R.-G."/>
        </authorList>
    </citation>
    <scope>NUCLEOTIDE SEQUENCE [LARGE SCALE GENOMIC DNA]</scope>
    <source>
        <strain evidence="10">FAFU-HL-1</strain>
        <tissue evidence="10">Leaf</tissue>
    </source>
</reference>
<feature type="transmembrane region" description="Helical" evidence="8">
    <location>
        <begin position="53"/>
        <end position="73"/>
    </location>
</feature>
<feature type="transmembrane region" description="Helical" evidence="8">
    <location>
        <begin position="471"/>
        <end position="497"/>
    </location>
</feature>
<evidence type="ECO:0000256" key="4">
    <source>
        <dbReference type="ARBA" id="ARBA00022692"/>
    </source>
</evidence>
<keyword evidence="6 8" id="KW-0406">Ion transport</keyword>
<keyword evidence="5 8" id="KW-1133">Transmembrane helix</keyword>
<dbReference type="PANTHER" id="PTHR11040:SF202">
    <property type="entry name" value="METAL TRANSPORT PROTEIN"/>
    <property type="match status" value="1"/>
</dbReference>
<feature type="transmembrane region" description="Helical" evidence="8">
    <location>
        <begin position="327"/>
        <end position="352"/>
    </location>
</feature>
<dbReference type="GO" id="GO:0005886">
    <property type="term" value="C:plasma membrane"/>
    <property type="evidence" value="ECO:0007669"/>
    <property type="project" value="TreeGrafter"/>
</dbReference>
<name>A0A835MR00_9ROSI</name>
<comment type="similarity">
    <text evidence="2 8">Belongs to the ZIP transporter (TC 2.A.5) family.</text>
</comment>
<proteinExistence type="inferred from homology"/>
<feature type="transmembrane region" description="Helical" evidence="8">
    <location>
        <begin position="214"/>
        <end position="232"/>
    </location>
</feature>
<feature type="transmembrane region" description="Helical" evidence="8">
    <location>
        <begin position="834"/>
        <end position="859"/>
    </location>
</feature>
<feature type="transmembrane region" description="Helical" evidence="8">
    <location>
        <begin position="1038"/>
        <end position="1063"/>
    </location>
</feature>
<feature type="transmembrane region" description="Helical" evidence="8">
    <location>
        <begin position="912"/>
        <end position="934"/>
    </location>
</feature>
<feature type="transmembrane region" description="Helical" evidence="8">
    <location>
        <begin position="1182"/>
        <end position="1207"/>
    </location>
</feature>
<comment type="caution">
    <text evidence="10">The sequence shown here is derived from an EMBL/GenBank/DDBJ whole genome shotgun (WGS) entry which is preliminary data.</text>
</comment>
<feature type="transmembrane region" description="Helical" evidence="8">
    <location>
        <begin position="649"/>
        <end position="670"/>
    </location>
</feature>
<feature type="transmembrane region" description="Helical" evidence="8">
    <location>
        <begin position="1125"/>
        <end position="1143"/>
    </location>
</feature>
<evidence type="ECO:0000256" key="8">
    <source>
        <dbReference type="RuleBase" id="RU362088"/>
    </source>
</evidence>
<dbReference type="InterPro" id="IPR004698">
    <property type="entry name" value="Zn/Fe_permease_fun/pln"/>
</dbReference>
<evidence type="ECO:0000313" key="10">
    <source>
        <dbReference type="EMBL" id="KAF9674480.1"/>
    </source>
</evidence>
<dbReference type="GO" id="GO:0005385">
    <property type="term" value="F:zinc ion transmembrane transporter activity"/>
    <property type="evidence" value="ECO:0007669"/>
    <property type="project" value="InterPro"/>
</dbReference>
<feature type="transmembrane region" description="Helical" evidence="8">
    <location>
        <begin position="617"/>
        <end position="637"/>
    </location>
</feature>
<dbReference type="Proteomes" id="UP000657918">
    <property type="component" value="Unassembled WGS sequence"/>
</dbReference>
<feature type="transmembrane region" description="Helical" evidence="8">
    <location>
        <begin position="286"/>
        <end position="307"/>
    </location>
</feature>
<evidence type="ECO:0000256" key="5">
    <source>
        <dbReference type="ARBA" id="ARBA00022989"/>
    </source>
</evidence>
<evidence type="ECO:0000256" key="2">
    <source>
        <dbReference type="ARBA" id="ARBA00006939"/>
    </source>
</evidence>
<keyword evidence="3 8" id="KW-0813">Transport</keyword>
<comment type="caution">
    <text evidence="8">Lacks conserved residue(s) required for the propagation of feature annotation.</text>
</comment>
<feature type="transmembrane region" description="Helical" evidence="8">
    <location>
        <begin position="690"/>
        <end position="715"/>
    </location>
</feature>
<dbReference type="InterPro" id="IPR003689">
    <property type="entry name" value="ZIP"/>
</dbReference>
<feature type="transmembrane region" description="Helical" evidence="8">
    <location>
        <begin position="252"/>
        <end position="274"/>
    </location>
</feature>
<protein>
    <submittedName>
        <fullName evidence="10">Uncharacterized protein</fullName>
    </submittedName>
</protein>
<dbReference type="EMBL" id="JADGMS010000010">
    <property type="protein sequence ID" value="KAF9674480.1"/>
    <property type="molecule type" value="Genomic_DNA"/>
</dbReference>
<feature type="transmembrane region" description="Helical" evidence="8">
    <location>
        <begin position="1219"/>
        <end position="1239"/>
    </location>
</feature>
<feature type="transmembrane region" description="Helical" evidence="8">
    <location>
        <begin position="410"/>
        <end position="430"/>
    </location>
</feature>
<keyword evidence="11" id="KW-1185">Reference proteome</keyword>
<evidence type="ECO:0000256" key="1">
    <source>
        <dbReference type="ARBA" id="ARBA00004141"/>
    </source>
</evidence>
<dbReference type="PANTHER" id="PTHR11040">
    <property type="entry name" value="ZINC/IRON TRANSPORTER"/>
    <property type="match status" value="1"/>
</dbReference>
<evidence type="ECO:0000256" key="9">
    <source>
        <dbReference type="SAM" id="MobiDB-lite"/>
    </source>
</evidence>
<feature type="transmembrane region" description="Helical" evidence="8">
    <location>
        <begin position="871"/>
        <end position="891"/>
    </location>
</feature>
<evidence type="ECO:0000256" key="7">
    <source>
        <dbReference type="ARBA" id="ARBA00023136"/>
    </source>
</evidence>
<accession>A0A835MR00</accession>
<feature type="compositionally biased region" description="Basic and acidic residues" evidence="9">
    <location>
        <begin position="367"/>
        <end position="379"/>
    </location>
</feature>
<keyword evidence="4 8" id="KW-0812">Transmembrane</keyword>
<sequence length="1340" mass="144205">MTNLQACSSTIFKIISSLLILPYYPTIVSCERTCEVDQDLQRDDKGEALKYKLGSILSVLVAGAIGVGLPLLGKKIKALSPENDIFFMIKAYAAGVILATGFIHILPDAFDSLTSPCLAQNPWGSFPFTGFVAMNNNLIWHNFFTKLCGMYILQLYTSVMQPPRPNLPLGRQNDELADRSYICFVLGPNNYQFYPSPSSSRHAMTNLQTRSSSILKIISSLLILLHCPTIVSCECTCEVEDSQHDKGEAPKYKLVSILSIFVAGAIGVVLPLLGKKIKALSPENDIFLMIKAYAAGVILATGFIHILPEAFDSLTSPCLAQKVWRDFPFTGFVAMMAAIGTLMVDSFATGFYKRMHFNRGKPVNTTDEEKAAEEHEGHGHVHTHATHGHAHGSTSPEEDLALSELIRRRIISQVLELGIIVHSVIIGISLGTSSSPRTIKPLMAALSFHQFFEGMGLGSCIALARFKSTSMAIMAAFFSLTTPAGIAVGIGISSSYIENSPTALIVEGIFNAASAGILIYMALVDLLAADFMSPRMQSSFGRIQLGANVSLLLGAVKTIHKQQYRVSILHPPHPKWSVESSFRVERPKALQHGVSCECTCEVEDSQHDKAEALKYKLGSILSIFVAGAIGVGLPLLGKKIKALSPENDIFLMIKAYAAGVILATGFIHILPDAFDSLTSPCLAQNPWGAFPFTGFVAMMAAIGTLMVDSFATGFYKRMHFSKSKPVNTTDEEKAAEEHEGHVHVHTHATHGHAHGSASPEEDLALSELIRWRIVSQVLELGIVVHSVIIGISLGTSASPKTIKPLMAALSFHQFFEGMGLGGCITLARFKCTSMAIMASFFSLTTPAGIAVGIGISSIYNENSPTALIVEGIFNAASAGILIYMALVDLLAADFMSPRMKSSLGRIQLGANVSLLLGAACSSTIFKIISSLLILLHCPTIVSCECTCEVEDLQHDKGEALIKYKLGSILSILLAGATGVGLPLLGKKIKALSPENDIFFMIKAYAAGVILATGFIHILPDAFDSLTSPCLAQNPWGAFPFTGFVAMMAAIGTLMVDSFATGFYKRMHFSETKPVNTTDEEKATEEHEGHVHVHTHATHGHAHGSASPKEHLALSEMIRRRIVSQVLELGIVVHSVMIGISLGISSSPRTIKPLMAALSFHQFFEGMGLGGCITLARFKSTSMAIMAAFFSLTTPSGIAVGIGISSIYNENSPTALIVEGIFNAASAGILIYMALVDLLAADFMSPRMQSSLRIQLGANVSLLLGAGCIRRNQRSTISYLQALFLTSRQFINSNSASQFSTLNIPSGVSNEAFEVSKENKENLSLKLKGQKLCSMVVIVLL</sequence>
<dbReference type="NCBIfam" id="TIGR00820">
    <property type="entry name" value="zip"/>
    <property type="match status" value="3"/>
</dbReference>
<evidence type="ECO:0000313" key="11">
    <source>
        <dbReference type="Proteomes" id="UP000657918"/>
    </source>
</evidence>
<dbReference type="Pfam" id="PF02535">
    <property type="entry name" value="Zip"/>
    <property type="match status" value="4"/>
</dbReference>
<keyword evidence="7 8" id="KW-0472">Membrane</keyword>
<organism evidence="10 11">
    <name type="scientific">Salix dunnii</name>
    <dbReference type="NCBI Taxonomy" id="1413687"/>
    <lineage>
        <taxon>Eukaryota</taxon>
        <taxon>Viridiplantae</taxon>
        <taxon>Streptophyta</taxon>
        <taxon>Embryophyta</taxon>
        <taxon>Tracheophyta</taxon>
        <taxon>Spermatophyta</taxon>
        <taxon>Magnoliopsida</taxon>
        <taxon>eudicotyledons</taxon>
        <taxon>Gunneridae</taxon>
        <taxon>Pentapetalae</taxon>
        <taxon>rosids</taxon>
        <taxon>fabids</taxon>
        <taxon>Malpighiales</taxon>
        <taxon>Salicaceae</taxon>
        <taxon>Saliceae</taxon>
        <taxon>Salix</taxon>
    </lineage>
</organism>
<evidence type="ECO:0000256" key="3">
    <source>
        <dbReference type="ARBA" id="ARBA00022448"/>
    </source>
</evidence>
<comment type="subcellular location">
    <subcellularLocation>
        <location evidence="1 8">Membrane</location>
        <topology evidence="1 8">Multi-pass membrane protein</topology>
    </subcellularLocation>
</comment>
<feature type="transmembrane region" description="Helical" evidence="8">
    <location>
        <begin position="85"/>
        <end position="106"/>
    </location>
</feature>
<feature type="region of interest" description="Disordered" evidence="9">
    <location>
        <begin position="362"/>
        <end position="396"/>
    </location>
</feature>
<dbReference type="OrthoDB" id="448280at2759"/>
<evidence type="ECO:0000256" key="6">
    <source>
        <dbReference type="ARBA" id="ARBA00023065"/>
    </source>
</evidence>
<feature type="transmembrane region" description="Helical" evidence="8">
    <location>
        <begin position="509"/>
        <end position="528"/>
    </location>
</feature>
<feature type="transmembrane region" description="Helical" evidence="8">
    <location>
        <begin position="997"/>
        <end position="1018"/>
    </location>
</feature>
<feature type="compositionally biased region" description="Basic residues" evidence="9">
    <location>
        <begin position="380"/>
        <end position="390"/>
    </location>
</feature>